<dbReference type="Pfam" id="PF07992">
    <property type="entry name" value="Pyr_redox_2"/>
    <property type="match status" value="1"/>
</dbReference>
<dbReference type="InterPro" id="IPR036188">
    <property type="entry name" value="FAD/NAD-bd_sf"/>
</dbReference>
<dbReference type="AlphaFoldDB" id="A0A511DHF0"/>
<evidence type="ECO:0000313" key="9">
    <source>
        <dbReference type="EMBL" id="GEL22418.1"/>
    </source>
</evidence>
<keyword evidence="6" id="KW-0676">Redox-active center</keyword>
<evidence type="ECO:0000256" key="5">
    <source>
        <dbReference type="ARBA" id="ARBA00023002"/>
    </source>
</evidence>
<dbReference type="PANTHER" id="PTHR43429:SF1">
    <property type="entry name" value="NAD(P)H SULFUR OXIDOREDUCTASE (COA-DEPENDENT)"/>
    <property type="match status" value="1"/>
</dbReference>
<dbReference type="PRINTS" id="PR00411">
    <property type="entry name" value="PNDRDTASEI"/>
</dbReference>
<gene>
    <name evidence="9" type="ORF">PSU4_13720</name>
</gene>
<proteinExistence type="inferred from homology"/>
<dbReference type="InterPro" id="IPR050260">
    <property type="entry name" value="FAD-bd_OxRdtase"/>
</dbReference>
<dbReference type="RefSeq" id="WP_147103650.1">
    <property type="nucleotide sequence ID" value="NZ_BJVJ01000009.1"/>
</dbReference>
<evidence type="ECO:0000256" key="4">
    <source>
        <dbReference type="ARBA" id="ARBA00022827"/>
    </source>
</evidence>
<feature type="domain" description="FAD/NAD(P)-binding" evidence="8">
    <location>
        <begin position="4"/>
        <end position="279"/>
    </location>
</feature>
<evidence type="ECO:0000313" key="10">
    <source>
        <dbReference type="Proteomes" id="UP000321685"/>
    </source>
</evidence>
<evidence type="ECO:0000256" key="2">
    <source>
        <dbReference type="ARBA" id="ARBA00009130"/>
    </source>
</evidence>
<feature type="domain" description="Pyridine nucleotide-disulphide oxidoreductase dimerisation" evidence="7">
    <location>
        <begin position="334"/>
        <end position="412"/>
    </location>
</feature>
<dbReference type="InterPro" id="IPR016156">
    <property type="entry name" value="FAD/NAD-linked_Rdtase_dimer_sf"/>
</dbReference>
<comment type="caution">
    <text evidence="9">The sequence shown here is derived from an EMBL/GenBank/DDBJ whole genome shotgun (WGS) entry which is preliminary data.</text>
</comment>
<keyword evidence="4" id="KW-0274">FAD</keyword>
<comment type="cofactor">
    <cofactor evidence="1">
        <name>FAD</name>
        <dbReference type="ChEBI" id="CHEBI:57692"/>
    </cofactor>
</comment>
<dbReference type="InterPro" id="IPR023753">
    <property type="entry name" value="FAD/NAD-binding_dom"/>
</dbReference>
<dbReference type="EMBL" id="BJVJ01000009">
    <property type="protein sequence ID" value="GEL22418.1"/>
    <property type="molecule type" value="Genomic_DNA"/>
</dbReference>
<protein>
    <submittedName>
        <fullName evidence="9">NADH oxidase</fullName>
    </submittedName>
</protein>
<reference evidence="9 10" key="1">
    <citation type="submission" date="2019-07" db="EMBL/GenBank/DDBJ databases">
        <title>Whole genome shotgun sequence of Pseudonocardia sulfidoxydans NBRC 16205.</title>
        <authorList>
            <person name="Hosoyama A."/>
            <person name="Uohara A."/>
            <person name="Ohji S."/>
            <person name="Ichikawa N."/>
        </authorList>
    </citation>
    <scope>NUCLEOTIDE SEQUENCE [LARGE SCALE GENOMIC DNA]</scope>
    <source>
        <strain evidence="9 10">NBRC 16205</strain>
    </source>
</reference>
<evidence type="ECO:0000259" key="7">
    <source>
        <dbReference type="Pfam" id="PF02852"/>
    </source>
</evidence>
<dbReference type="Pfam" id="PF02852">
    <property type="entry name" value="Pyr_redox_dim"/>
    <property type="match status" value="1"/>
</dbReference>
<dbReference type="Gene3D" id="3.30.390.30">
    <property type="match status" value="1"/>
</dbReference>
<dbReference type="PRINTS" id="PR00368">
    <property type="entry name" value="FADPNR"/>
</dbReference>
<name>A0A511DHF0_9PSEU</name>
<dbReference type="GO" id="GO:0016491">
    <property type="term" value="F:oxidoreductase activity"/>
    <property type="evidence" value="ECO:0007669"/>
    <property type="project" value="UniProtKB-KW"/>
</dbReference>
<keyword evidence="3" id="KW-0285">Flavoprotein</keyword>
<evidence type="ECO:0000256" key="1">
    <source>
        <dbReference type="ARBA" id="ARBA00001974"/>
    </source>
</evidence>
<keyword evidence="10" id="KW-1185">Reference proteome</keyword>
<dbReference type="Proteomes" id="UP000321685">
    <property type="component" value="Unassembled WGS sequence"/>
</dbReference>
<dbReference type="Gene3D" id="3.50.50.60">
    <property type="entry name" value="FAD/NAD(P)-binding domain"/>
    <property type="match status" value="2"/>
</dbReference>
<comment type="similarity">
    <text evidence="2">Belongs to the class-III pyridine nucleotide-disulfide oxidoreductase family.</text>
</comment>
<organism evidence="9 10">
    <name type="scientific">Pseudonocardia sulfidoxydans NBRC 16205</name>
    <dbReference type="NCBI Taxonomy" id="1223511"/>
    <lineage>
        <taxon>Bacteria</taxon>
        <taxon>Bacillati</taxon>
        <taxon>Actinomycetota</taxon>
        <taxon>Actinomycetes</taxon>
        <taxon>Pseudonocardiales</taxon>
        <taxon>Pseudonocardiaceae</taxon>
        <taxon>Pseudonocardia</taxon>
    </lineage>
</organism>
<dbReference type="OrthoDB" id="9802028at2"/>
<sequence>MPRKTVIIGGGAAGLGAATGAKTADPTADVAVYTQAADSVYGSAGTPADPADVEDFEKLLVADGQAYADAGVSVTFGAQVTAIDTAAKTITVGGAPVSYDSLVIAAGSGAGDTVPGSDLTGVFHVNGGRSVAEWNEVIARTKSAVVVNAGGVGLEIVTALAKRGVETHLVEAAGQVLPTLLDPDFATIVQDGWTELGVHLHLNTSVEAFVGEGAVRAVRTSEGEIVADLVVVATNRAADTAVAAAAGITVGPGGGIVVDDHMKTSAADVWAAGDVAEVAHGGGATPLLGLTTSHAFAEGRAAGTNAAGGDRAYKAVRIPWSTQAGSSVVGGTAFNETSAAAAGIAYVKGEAQGISRARYYPGVNMVKVKLLAETGTLRLIGAQLLGGGEGIKERANFLAQAVKTGLTLTDLSTMENVYSPAIGALNEPIVVAATNGVANAQKG</sequence>
<keyword evidence="5" id="KW-0560">Oxidoreductase</keyword>
<evidence type="ECO:0000256" key="3">
    <source>
        <dbReference type="ARBA" id="ARBA00022630"/>
    </source>
</evidence>
<dbReference type="PANTHER" id="PTHR43429">
    <property type="entry name" value="PYRIDINE NUCLEOTIDE-DISULFIDE OXIDOREDUCTASE DOMAIN-CONTAINING"/>
    <property type="match status" value="1"/>
</dbReference>
<dbReference type="SUPFAM" id="SSF51905">
    <property type="entry name" value="FAD/NAD(P)-binding domain"/>
    <property type="match status" value="1"/>
</dbReference>
<evidence type="ECO:0000256" key="6">
    <source>
        <dbReference type="ARBA" id="ARBA00023284"/>
    </source>
</evidence>
<accession>A0A511DHF0</accession>
<dbReference type="InterPro" id="IPR004099">
    <property type="entry name" value="Pyr_nucl-diS_OxRdtase_dimer"/>
</dbReference>
<evidence type="ECO:0000259" key="8">
    <source>
        <dbReference type="Pfam" id="PF07992"/>
    </source>
</evidence>
<dbReference type="SUPFAM" id="SSF55424">
    <property type="entry name" value="FAD/NAD-linked reductases, dimerisation (C-terminal) domain"/>
    <property type="match status" value="1"/>
</dbReference>